<accession>A0AAV4L6A6</accession>
<gene>
    <name evidence="1" type="ORF">MCC00316_18650</name>
</gene>
<organism evidence="1 2">
    <name type="scientific">Bifidobacterium longum subsp. longum</name>
    <dbReference type="NCBI Taxonomy" id="1679"/>
    <lineage>
        <taxon>Bacteria</taxon>
        <taxon>Bacillati</taxon>
        <taxon>Actinomycetota</taxon>
        <taxon>Actinomycetes</taxon>
        <taxon>Bifidobacteriales</taxon>
        <taxon>Bifidobacteriaceae</taxon>
        <taxon>Bifidobacterium</taxon>
    </lineage>
</organism>
<dbReference type="Proteomes" id="UP000663812">
    <property type="component" value="Unassembled WGS sequence"/>
</dbReference>
<sequence length="47" mass="5157">MRYTGRLLENVVFLELMRREGDVFVGQGVGGEIDFITNGAGGPDTIR</sequence>
<name>A0AAV4L6A6_BIFLL</name>
<evidence type="ECO:0000313" key="1">
    <source>
        <dbReference type="EMBL" id="GHM73575.1"/>
    </source>
</evidence>
<dbReference type="AlphaFoldDB" id="A0AAV4L6A6"/>
<reference evidence="1" key="1">
    <citation type="journal article" date="2021" name="Appl. Environ. Microbiol.">
        <title>Novel 3-O-alpha-d-Galactosyl-alpha-l-Arabinofuranosidase for the Assimilation of Gum Arabic Arabinogalactan Protein in Bifidobacterium longum subsp. longum.</title>
        <authorList>
            <person name="Sasaki Y."/>
            <person name="Horigome A."/>
            <person name="Odamaki T."/>
            <person name="Xiao J.Z."/>
            <person name="Ishiwata A."/>
            <person name="Ito Y."/>
            <person name="Kitahara K."/>
            <person name="Fujita K."/>
        </authorList>
    </citation>
    <scope>NUCLEOTIDE SEQUENCE</scope>
    <source>
        <strain evidence="1">MCC00316</strain>
    </source>
</reference>
<proteinExistence type="predicted"/>
<comment type="caution">
    <text evidence="1">The sequence shown here is derived from an EMBL/GenBank/DDBJ whole genome shotgun (WGS) entry which is preliminary data.</text>
</comment>
<protein>
    <submittedName>
        <fullName evidence="1">Uncharacterized protein</fullName>
    </submittedName>
</protein>
<dbReference type="EMBL" id="BNHC01000018">
    <property type="protein sequence ID" value="GHM73575.1"/>
    <property type="molecule type" value="Genomic_DNA"/>
</dbReference>
<dbReference type="RefSeq" id="WP_229087696.1">
    <property type="nucleotide sequence ID" value="NZ_BNHC01000018.1"/>
</dbReference>
<evidence type="ECO:0000313" key="2">
    <source>
        <dbReference type="Proteomes" id="UP000663812"/>
    </source>
</evidence>